<feature type="chain" id="PRO_5004179941" evidence="1">
    <location>
        <begin position="24"/>
        <end position="90"/>
    </location>
</feature>
<organism evidence="2">
    <name type="scientific">Trichodesmium erythraeum (strain IMS101)</name>
    <dbReference type="NCBI Taxonomy" id="203124"/>
    <lineage>
        <taxon>Bacteria</taxon>
        <taxon>Bacillati</taxon>
        <taxon>Cyanobacteriota</taxon>
        <taxon>Cyanophyceae</taxon>
        <taxon>Oscillatoriophycideae</taxon>
        <taxon>Oscillatoriales</taxon>
        <taxon>Microcoleaceae</taxon>
        <taxon>Trichodesmium</taxon>
    </lineage>
</organism>
<gene>
    <name evidence="2" type="ordered locus">Tery_1922</name>
</gene>
<dbReference type="EMBL" id="CP000393">
    <property type="protein sequence ID" value="ABG51177.1"/>
    <property type="molecule type" value="Genomic_DNA"/>
</dbReference>
<accession>Q113Z7</accession>
<sequence length="90" mass="9801">MQNYTPIIISFLLLLGNTSSSQALMTANELELSANFLTQHAGRGNAVNNHGDLETVPSGEGIRKKYKFFSIIPTSGQDNQDLIPHRGSGR</sequence>
<name>Q113Z7_TRIEI</name>
<reference evidence="2" key="1">
    <citation type="submission" date="2006-06" db="EMBL/GenBank/DDBJ databases">
        <title>Complete sequence of Trichodesmium erythraeum IMS101.</title>
        <authorList>
            <consortium name="US DOE Joint Genome Institute"/>
            <person name="Copeland A."/>
            <person name="Lucas S."/>
            <person name="Lapidus A."/>
            <person name="Barry K."/>
            <person name="Detter J.C."/>
            <person name="Glavina del Rio T."/>
            <person name="Hammon N."/>
            <person name="Israni S."/>
            <person name="Dalin E."/>
            <person name="Tice H."/>
            <person name="Pitluck S."/>
            <person name="Kiss H."/>
            <person name="Munk A.C."/>
            <person name="Brettin T."/>
            <person name="Bruce D."/>
            <person name="Han C."/>
            <person name="Tapia R."/>
            <person name="Gilna P."/>
            <person name="Schmutz J."/>
            <person name="Larimer F."/>
            <person name="Land M."/>
            <person name="Hauser L."/>
            <person name="Kyrpides N."/>
            <person name="Kim E."/>
            <person name="Richardson P."/>
        </authorList>
    </citation>
    <scope>NUCLEOTIDE SEQUENCE [LARGE SCALE GENOMIC DNA]</scope>
    <source>
        <strain evidence="2">IMS101</strain>
    </source>
</reference>
<dbReference type="OrthoDB" id="9917709at2"/>
<dbReference type="KEGG" id="ter:Tery_1922"/>
<evidence type="ECO:0000256" key="1">
    <source>
        <dbReference type="SAM" id="SignalP"/>
    </source>
</evidence>
<proteinExistence type="predicted"/>
<dbReference type="AlphaFoldDB" id="Q113Z7"/>
<keyword evidence="1" id="KW-0732">Signal</keyword>
<dbReference type="RefSeq" id="WP_011611550.1">
    <property type="nucleotide sequence ID" value="NC_008312.1"/>
</dbReference>
<dbReference type="HOGENOM" id="CLU_2439920_0_0_3"/>
<protein>
    <submittedName>
        <fullName evidence="2">Uncharacterized protein</fullName>
    </submittedName>
</protein>
<evidence type="ECO:0000313" key="2">
    <source>
        <dbReference type="EMBL" id="ABG51177.1"/>
    </source>
</evidence>
<feature type="signal peptide" evidence="1">
    <location>
        <begin position="1"/>
        <end position="23"/>
    </location>
</feature>